<accession>A0A9K3KR13</accession>
<protein>
    <submittedName>
        <fullName evidence="2">Glutathione peroxidase</fullName>
    </submittedName>
</protein>
<dbReference type="InterPro" id="IPR002109">
    <property type="entry name" value="Glutaredoxin"/>
</dbReference>
<keyword evidence="2" id="KW-0575">Peroxidase</keyword>
<gene>
    <name evidence="2" type="ORF">IV203_017084</name>
</gene>
<keyword evidence="3" id="KW-1185">Reference proteome</keyword>
<dbReference type="CDD" id="cd03419">
    <property type="entry name" value="GRX_GRXh_1_2_like"/>
    <property type="match status" value="1"/>
</dbReference>
<reference evidence="2" key="1">
    <citation type="journal article" date="2021" name="Sci. Rep.">
        <title>Diploid genomic architecture of Nitzschia inconspicua, an elite biomass production diatom.</title>
        <authorList>
            <person name="Oliver A."/>
            <person name="Podell S."/>
            <person name="Pinowska A."/>
            <person name="Traller J.C."/>
            <person name="Smith S.R."/>
            <person name="McClure R."/>
            <person name="Beliaev A."/>
            <person name="Bohutskyi P."/>
            <person name="Hill E.A."/>
            <person name="Rabines A."/>
            <person name="Zheng H."/>
            <person name="Allen L.Z."/>
            <person name="Kuo A."/>
            <person name="Grigoriev I.V."/>
            <person name="Allen A.E."/>
            <person name="Hazlebeck D."/>
            <person name="Allen E.E."/>
        </authorList>
    </citation>
    <scope>NUCLEOTIDE SEQUENCE</scope>
    <source>
        <strain evidence="2">Hildebrandi</strain>
    </source>
</reference>
<dbReference type="PANTHER" id="PTHR45694:SF18">
    <property type="entry name" value="GLUTAREDOXIN-1-RELATED"/>
    <property type="match status" value="1"/>
</dbReference>
<feature type="domain" description="Glutaredoxin" evidence="1">
    <location>
        <begin position="21"/>
        <end position="85"/>
    </location>
</feature>
<dbReference type="GO" id="GO:0004601">
    <property type="term" value="F:peroxidase activity"/>
    <property type="evidence" value="ECO:0007669"/>
    <property type="project" value="UniProtKB-KW"/>
</dbReference>
<dbReference type="GO" id="GO:0034599">
    <property type="term" value="P:cellular response to oxidative stress"/>
    <property type="evidence" value="ECO:0007669"/>
    <property type="project" value="TreeGrafter"/>
</dbReference>
<evidence type="ECO:0000313" key="3">
    <source>
        <dbReference type="Proteomes" id="UP000693970"/>
    </source>
</evidence>
<sequence>MSEQLAKAKEAIHKEIVSHKITVYSKTWCGYCKRTKDLLARDEFKEFDIAIHEIDKTEDGSAIQKALAEITGKTSVPQVFVNGELLGGNDDTQAAYRSGKLIQKLKA</sequence>
<dbReference type="GO" id="GO:0005737">
    <property type="term" value="C:cytoplasm"/>
    <property type="evidence" value="ECO:0007669"/>
    <property type="project" value="TreeGrafter"/>
</dbReference>
<proteinExistence type="predicted"/>
<dbReference type="OrthoDB" id="44061at2759"/>
<evidence type="ECO:0000313" key="2">
    <source>
        <dbReference type="EMBL" id="KAG7348379.1"/>
    </source>
</evidence>
<dbReference type="NCBIfam" id="TIGR02180">
    <property type="entry name" value="GRX_euk"/>
    <property type="match status" value="1"/>
</dbReference>
<dbReference type="GO" id="GO:0015038">
    <property type="term" value="F:glutathione disulfide oxidoreductase activity"/>
    <property type="evidence" value="ECO:0007669"/>
    <property type="project" value="TreeGrafter"/>
</dbReference>
<dbReference type="EMBL" id="JAGRRH010000020">
    <property type="protein sequence ID" value="KAG7348379.1"/>
    <property type="molecule type" value="Genomic_DNA"/>
</dbReference>
<dbReference type="PROSITE" id="PS51354">
    <property type="entry name" value="GLUTAREDOXIN_2"/>
    <property type="match status" value="1"/>
</dbReference>
<dbReference type="Proteomes" id="UP000693970">
    <property type="component" value="Unassembled WGS sequence"/>
</dbReference>
<evidence type="ECO:0000259" key="1">
    <source>
        <dbReference type="Pfam" id="PF00462"/>
    </source>
</evidence>
<name>A0A9K3KR13_9STRA</name>
<comment type="caution">
    <text evidence="2">The sequence shown here is derived from an EMBL/GenBank/DDBJ whole genome shotgun (WGS) entry which is preliminary data.</text>
</comment>
<keyword evidence="2" id="KW-0560">Oxidoreductase</keyword>
<dbReference type="AlphaFoldDB" id="A0A9K3KR13"/>
<reference evidence="2" key="2">
    <citation type="submission" date="2021-04" db="EMBL/GenBank/DDBJ databases">
        <authorList>
            <person name="Podell S."/>
        </authorList>
    </citation>
    <scope>NUCLEOTIDE SEQUENCE</scope>
    <source>
        <strain evidence="2">Hildebrandi</strain>
    </source>
</reference>
<dbReference type="PANTHER" id="PTHR45694">
    <property type="entry name" value="GLUTAREDOXIN 2"/>
    <property type="match status" value="1"/>
</dbReference>
<dbReference type="Pfam" id="PF00462">
    <property type="entry name" value="Glutaredoxin"/>
    <property type="match status" value="1"/>
</dbReference>
<dbReference type="InterPro" id="IPR011899">
    <property type="entry name" value="Glutaredoxin_euk/vir"/>
</dbReference>
<organism evidence="2 3">
    <name type="scientific">Nitzschia inconspicua</name>
    <dbReference type="NCBI Taxonomy" id="303405"/>
    <lineage>
        <taxon>Eukaryota</taxon>
        <taxon>Sar</taxon>
        <taxon>Stramenopiles</taxon>
        <taxon>Ochrophyta</taxon>
        <taxon>Bacillariophyta</taxon>
        <taxon>Bacillariophyceae</taxon>
        <taxon>Bacillariophycidae</taxon>
        <taxon>Bacillariales</taxon>
        <taxon>Bacillariaceae</taxon>
        <taxon>Nitzschia</taxon>
    </lineage>
</organism>